<evidence type="ECO:0000256" key="8">
    <source>
        <dbReference type="ARBA" id="ARBA00022679"/>
    </source>
</evidence>
<evidence type="ECO:0000313" key="15">
    <source>
        <dbReference type="EMBL" id="HIV75108.1"/>
    </source>
</evidence>
<dbReference type="AlphaFoldDB" id="A0A9D1PM79"/>
<evidence type="ECO:0000259" key="14">
    <source>
        <dbReference type="Pfam" id="PF20260"/>
    </source>
</evidence>
<comment type="caution">
    <text evidence="15">The sequence shown here is derived from an EMBL/GenBank/DDBJ whole genome shotgun (WGS) entry which is preliminary data.</text>
</comment>
<comment type="similarity">
    <text evidence="2 12">Belongs to the RNA methyltransferase RsmE family.</text>
</comment>
<dbReference type="GO" id="GO:0070042">
    <property type="term" value="F:rRNA (uridine-N3-)-methyltransferase activity"/>
    <property type="evidence" value="ECO:0007669"/>
    <property type="project" value="TreeGrafter"/>
</dbReference>
<evidence type="ECO:0000313" key="16">
    <source>
        <dbReference type="Proteomes" id="UP000823937"/>
    </source>
</evidence>
<evidence type="ECO:0000256" key="6">
    <source>
        <dbReference type="ARBA" id="ARBA00022552"/>
    </source>
</evidence>
<evidence type="ECO:0000256" key="9">
    <source>
        <dbReference type="ARBA" id="ARBA00022691"/>
    </source>
</evidence>
<comment type="function">
    <text evidence="10 12">Specifically methylates the N3 position of the uracil ring of uridine 1498 (m3U1498) in 16S rRNA. Acts on the fully assembled 30S ribosomal subunit.</text>
</comment>
<dbReference type="EC" id="2.1.1.193" evidence="3 12"/>
<evidence type="ECO:0000256" key="11">
    <source>
        <dbReference type="ARBA" id="ARBA00047944"/>
    </source>
</evidence>
<keyword evidence="6 12" id="KW-0698">rRNA processing</keyword>
<protein>
    <recommendedName>
        <fullName evidence="4 12">Ribosomal RNA small subunit methyltransferase E</fullName>
        <ecNumber evidence="3 12">2.1.1.193</ecNumber>
    </recommendedName>
</protein>
<evidence type="ECO:0000259" key="13">
    <source>
        <dbReference type="Pfam" id="PF04452"/>
    </source>
</evidence>
<feature type="domain" description="Ribosomal RNA small subunit methyltransferase E PUA-like" evidence="14">
    <location>
        <begin position="19"/>
        <end position="64"/>
    </location>
</feature>
<dbReference type="PANTHER" id="PTHR30027">
    <property type="entry name" value="RIBOSOMAL RNA SMALL SUBUNIT METHYLTRANSFERASE E"/>
    <property type="match status" value="1"/>
</dbReference>
<dbReference type="Gene3D" id="2.40.240.20">
    <property type="entry name" value="Hypothetical PUA domain-like, domain 1"/>
    <property type="match status" value="1"/>
</dbReference>
<evidence type="ECO:0000256" key="12">
    <source>
        <dbReference type="PIRNR" id="PIRNR015601"/>
    </source>
</evidence>
<dbReference type="CDD" id="cd18084">
    <property type="entry name" value="RsmE-like"/>
    <property type="match status" value="1"/>
</dbReference>
<proteinExistence type="inferred from homology"/>
<evidence type="ECO:0000256" key="1">
    <source>
        <dbReference type="ARBA" id="ARBA00004496"/>
    </source>
</evidence>
<dbReference type="Pfam" id="PF20260">
    <property type="entry name" value="PUA_4"/>
    <property type="match status" value="1"/>
</dbReference>
<organism evidence="15 16">
    <name type="scientific">Candidatus Pseudogracilibacillus intestinigallinarum</name>
    <dbReference type="NCBI Taxonomy" id="2838742"/>
    <lineage>
        <taxon>Bacteria</taxon>
        <taxon>Bacillati</taxon>
        <taxon>Bacillota</taxon>
        <taxon>Bacilli</taxon>
        <taxon>Bacillales</taxon>
        <taxon>Bacillaceae</taxon>
        <taxon>Pseudogracilibacillus</taxon>
    </lineage>
</organism>
<evidence type="ECO:0000256" key="5">
    <source>
        <dbReference type="ARBA" id="ARBA00022490"/>
    </source>
</evidence>
<dbReference type="Gene3D" id="3.40.1280.10">
    <property type="match status" value="1"/>
</dbReference>
<comment type="subcellular location">
    <subcellularLocation>
        <location evidence="1 12">Cytoplasm</location>
    </subcellularLocation>
</comment>
<dbReference type="Pfam" id="PF04452">
    <property type="entry name" value="Methyltrans_RNA"/>
    <property type="match status" value="1"/>
</dbReference>
<dbReference type="InterPro" id="IPR029028">
    <property type="entry name" value="Alpha/beta_knot_MTases"/>
</dbReference>
<keyword evidence="9 12" id="KW-0949">S-adenosyl-L-methionine</keyword>
<dbReference type="PANTHER" id="PTHR30027:SF3">
    <property type="entry name" value="16S RRNA (URACIL(1498)-N(3))-METHYLTRANSFERASE"/>
    <property type="match status" value="1"/>
</dbReference>
<sequence length="253" mass="28874">MQRYFIIENDINDDQTVTISNEDAHHIINVMRMQSGDEVILSFPSDESFIAMISEIQDGSVTFEMKEKMMEEKALPVSVTIAQGLPKGSKLELIVQKGTELGADKFEIIQMDRSVAKWDQKATNKKLPRYEKIIKEASEQSHRTSIPKIDGIRTLDAMLQDASIYDHILFAYEEEAKTEEYHSFYVALKHIKKADRVLLFIGPEGGFSKREVEQLKSYGAHAVRLGKRILRTETASLYALSALSFYFEELEAQ</sequence>
<evidence type="ECO:0000256" key="10">
    <source>
        <dbReference type="ARBA" id="ARBA00025699"/>
    </source>
</evidence>
<dbReference type="GO" id="GO:0070475">
    <property type="term" value="P:rRNA base methylation"/>
    <property type="evidence" value="ECO:0007669"/>
    <property type="project" value="TreeGrafter"/>
</dbReference>
<dbReference type="PIRSF" id="PIRSF015601">
    <property type="entry name" value="MTase_slr0722"/>
    <property type="match status" value="1"/>
</dbReference>
<dbReference type="NCBIfam" id="NF008691">
    <property type="entry name" value="PRK11713.1-4"/>
    <property type="match status" value="1"/>
</dbReference>
<dbReference type="InterPro" id="IPR029026">
    <property type="entry name" value="tRNA_m1G_MTases_N"/>
</dbReference>
<keyword evidence="8 12" id="KW-0808">Transferase</keyword>
<evidence type="ECO:0000256" key="4">
    <source>
        <dbReference type="ARBA" id="ARBA00013673"/>
    </source>
</evidence>
<feature type="domain" description="Ribosomal RNA small subunit methyltransferase E methyltransferase" evidence="13">
    <location>
        <begin position="75"/>
        <end position="243"/>
    </location>
</feature>
<name>A0A9D1PM79_9BACI</name>
<dbReference type="SUPFAM" id="SSF75217">
    <property type="entry name" value="alpha/beta knot"/>
    <property type="match status" value="1"/>
</dbReference>
<dbReference type="NCBIfam" id="TIGR00046">
    <property type="entry name" value="RsmE family RNA methyltransferase"/>
    <property type="match status" value="1"/>
</dbReference>
<evidence type="ECO:0000256" key="7">
    <source>
        <dbReference type="ARBA" id="ARBA00022603"/>
    </source>
</evidence>
<dbReference type="Proteomes" id="UP000823937">
    <property type="component" value="Unassembled WGS sequence"/>
</dbReference>
<keyword evidence="7 12" id="KW-0489">Methyltransferase</keyword>
<evidence type="ECO:0000256" key="2">
    <source>
        <dbReference type="ARBA" id="ARBA00005528"/>
    </source>
</evidence>
<dbReference type="InterPro" id="IPR046887">
    <property type="entry name" value="RsmE_PUA-like"/>
</dbReference>
<keyword evidence="5 12" id="KW-0963">Cytoplasm</keyword>
<reference evidence="15" key="2">
    <citation type="submission" date="2021-04" db="EMBL/GenBank/DDBJ databases">
        <authorList>
            <person name="Gilroy R."/>
        </authorList>
    </citation>
    <scope>NUCLEOTIDE SEQUENCE</scope>
    <source>
        <strain evidence="15">CHK169-2315</strain>
    </source>
</reference>
<accession>A0A9D1PM79</accession>
<evidence type="ECO:0000256" key="3">
    <source>
        <dbReference type="ARBA" id="ARBA00012328"/>
    </source>
</evidence>
<reference evidence="15" key="1">
    <citation type="journal article" date="2021" name="PeerJ">
        <title>Extensive microbial diversity within the chicken gut microbiome revealed by metagenomics and culture.</title>
        <authorList>
            <person name="Gilroy R."/>
            <person name="Ravi A."/>
            <person name="Getino M."/>
            <person name="Pursley I."/>
            <person name="Horton D.L."/>
            <person name="Alikhan N.F."/>
            <person name="Baker D."/>
            <person name="Gharbi K."/>
            <person name="Hall N."/>
            <person name="Watson M."/>
            <person name="Adriaenssens E.M."/>
            <person name="Foster-Nyarko E."/>
            <person name="Jarju S."/>
            <person name="Secka A."/>
            <person name="Antonio M."/>
            <person name="Oren A."/>
            <person name="Chaudhuri R.R."/>
            <person name="La Ragione R."/>
            <person name="Hildebrand F."/>
            <person name="Pallen M.J."/>
        </authorList>
    </citation>
    <scope>NUCLEOTIDE SEQUENCE</scope>
    <source>
        <strain evidence="15">CHK169-2315</strain>
    </source>
</reference>
<dbReference type="InterPro" id="IPR046886">
    <property type="entry name" value="RsmE_MTase_dom"/>
</dbReference>
<dbReference type="EMBL" id="DXHX01000123">
    <property type="protein sequence ID" value="HIV75108.1"/>
    <property type="molecule type" value="Genomic_DNA"/>
</dbReference>
<gene>
    <name evidence="15" type="ORF">H9895_08540</name>
</gene>
<dbReference type="GO" id="GO:0005737">
    <property type="term" value="C:cytoplasm"/>
    <property type="evidence" value="ECO:0007669"/>
    <property type="project" value="UniProtKB-SubCell"/>
</dbReference>
<comment type="catalytic activity">
    <reaction evidence="11 12">
        <text>uridine(1498) in 16S rRNA + S-adenosyl-L-methionine = N(3)-methyluridine(1498) in 16S rRNA + S-adenosyl-L-homocysteine + H(+)</text>
        <dbReference type="Rhea" id="RHEA:42920"/>
        <dbReference type="Rhea" id="RHEA-COMP:10283"/>
        <dbReference type="Rhea" id="RHEA-COMP:10284"/>
        <dbReference type="ChEBI" id="CHEBI:15378"/>
        <dbReference type="ChEBI" id="CHEBI:57856"/>
        <dbReference type="ChEBI" id="CHEBI:59789"/>
        <dbReference type="ChEBI" id="CHEBI:65315"/>
        <dbReference type="ChEBI" id="CHEBI:74502"/>
        <dbReference type="EC" id="2.1.1.193"/>
    </reaction>
</comment>
<dbReference type="SUPFAM" id="SSF88697">
    <property type="entry name" value="PUA domain-like"/>
    <property type="match status" value="1"/>
</dbReference>
<dbReference type="InterPro" id="IPR006700">
    <property type="entry name" value="RsmE"/>
</dbReference>
<dbReference type="InterPro" id="IPR015947">
    <property type="entry name" value="PUA-like_sf"/>
</dbReference>